<keyword evidence="4" id="KW-1185">Reference proteome</keyword>
<keyword evidence="1" id="KW-0812">Transmembrane</keyword>
<dbReference type="GO" id="GO:0016747">
    <property type="term" value="F:acyltransferase activity, transferring groups other than amino-acyl groups"/>
    <property type="evidence" value="ECO:0007669"/>
    <property type="project" value="InterPro"/>
</dbReference>
<dbReference type="RefSeq" id="WP_069382141.1">
    <property type="nucleotide sequence ID" value="NZ_CP017141.1"/>
</dbReference>
<feature type="transmembrane region" description="Helical" evidence="1">
    <location>
        <begin position="257"/>
        <end position="279"/>
    </location>
</feature>
<dbReference type="PANTHER" id="PTHR23028">
    <property type="entry name" value="ACETYLTRANSFERASE"/>
    <property type="match status" value="1"/>
</dbReference>
<dbReference type="KEGG" id="psty:BFS30_26990"/>
<evidence type="ECO:0000313" key="3">
    <source>
        <dbReference type="EMBL" id="AOM80483.1"/>
    </source>
</evidence>
<accession>A0A1D7QP91</accession>
<keyword evidence="1" id="KW-1133">Transmembrane helix</keyword>
<dbReference type="InterPro" id="IPR050879">
    <property type="entry name" value="Acyltransferase_3"/>
</dbReference>
<name>A0A1D7QP91_9SPHI</name>
<feature type="transmembrane region" description="Helical" evidence="1">
    <location>
        <begin position="21"/>
        <end position="40"/>
    </location>
</feature>
<feature type="transmembrane region" description="Helical" evidence="1">
    <location>
        <begin position="46"/>
        <end position="68"/>
    </location>
</feature>
<feature type="transmembrane region" description="Helical" evidence="1">
    <location>
        <begin position="353"/>
        <end position="371"/>
    </location>
</feature>
<dbReference type="Proteomes" id="UP000094313">
    <property type="component" value="Chromosome"/>
</dbReference>
<dbReference type="Pfam" id="PF01757">
    <property type="entry name" value="Acyl_transf_3"/>
    <property type="match status" value="1"/>
</dbReference>
<evidence type="ECO:0000256" key="1">
    <source>
        <dbReference type="SAM" id="Phobius"/>
    </source>
</evidence>
<feature type="transmembrane region" description="Helical" evidence="1">
    <location>
        <begin position="146"/>
        <end position="165"/>
    </location>
</feature>
<reference evidence="3 4" key="1">
    <citation type="submission" date="2016-08" db="EMBL/GenBank/DDBJ databases">
        <authorList>
            <person name="Seilhamer J.J."/>
        </authorList>
    </citation>
    <scope>NUCLEOTIDE SEQUENCE [LARGE SCALE GENOMIC DNA]</scope>
    <source>
        <strain evidence="3 4">DX4</strain>
    </source>
</reference>
<feature type="transmembrane region" description="Helical" evidence="1">
    <location>
        <begin position="89"/>
        <end position="113"/>
    </location>
</feature>
<feature type="domain" description="Acyltransferase 3" evidence="2">
    <location>
        <begin position="17"/>
        <end position="366"/>
    </location>
</feature>
<dbReference type="GO" id="GO:0009103">
    <property type="term" value="P:lipopolysaccharide biosynthetic process"/>
    <property type="evidence" value="ECO:0007669"/>
    <property type="project" value="TreeGrafter"/>
</dbReference>
<evidence type="ECO:0000259" key="2">
    <source>
        <dbReference type="Pfam" id="PF01757"/>
    </source>
</evidence>
<evidence type="ECO:0000313" key="4">
    <source>
        <dbReference type="Proteomes" id="UP000094313"/>
    </source>
</evidence>
<dbReference type="EMBL" id="CP017141">
    <property type="protein sequence ID" value="AOM80483.1"/>
    <property type="molecule type" value="Genomic_DNA"/>
</dbReference>
<protein>
    <recommendedName>
        <fullName evidence="2">Acyltransferase 3 domain-containing protein</fullName>
    </recommendedName>
</protein>
<dbReference type="AlphaFoldDB" id="A0A1D7QP91"/>
<feature type="transmembrane region" description="Helical" evidence="1">
    <location>
        <begin position="232"/>
        <end position="251"/>
    </location>
</feature>
<proteinExistence type="predicted"/>
<feature type="transmembrane region" description="Helical" evidence="1">
    <location>
        <begin position="170"/>
        <end position="188"/>
    </location>
</feature>
<dbReference type="GO" id="GO:0016020">
    <property type="term" value="C:membrane"/>
    <property type="evidence" value="ECO:0007669"/>
    <property type="project" value="TreeGrafter"/>
</dbReference>
<feature type="transmembrane region" description="Helical" evidence="1">
    <location>
        <begin position="291"/>
        <end position="314"/>
    </location>
</feature>
<gene>
    <name evidence="3" type="ORF">BFS30_26990</name>
</gene>
<dbReference type="InterPro" id="IPR002656">
    <property type="entry name" value="Acyl_transf_3_dom"/>
</dbReference>
<sequence length="385" mass="45031">MVSEYQQVSTQVIKYNPQLDGLRFFAVLAVVTYHWMPYISELKISYFFGGFINFFFVLSSYLITKILFFAKEKSVSKGISKYKVMSVFLLRRVIRIFPAYYFFLLVVALMPVIGIEVRKNADMYFSYLINYQMFHDQIWSPVTSHIWTLAVEEQFYFIWPFVILFVPHRYLLRTFLLMLICSVVLRLFTYQPFETIPQVILTHYCLDPFAIGGLLAYKYTLPVEKRGAISKGFNIALYVAIPLALMIVLLQSFYFSFVVGALVFSIISMKLIEGAILGYKASFGRFLEHRIVLFIGKISYGIYLYHLLVPIVFWKLFDKFYDSLEHHFPSFFKNNEKGIEIFFKIIVSPGSCFIIYAICTLLVAILSWNLIEKPFYRLKTAISSL</sequence>
<organism evidence="3 4">
    <name type="scientific">Pedobacter steynii</name>
    <dbReference type="NCBI Taxonomy" id="430522"/>
    <lineage>
        <taxon>Bacteria</taxon>
        <taxon>Pseudomonadati</taxon>
        <taxon>Bacteroidota</taxon>
        <taxon>Sphingobacteriia</taxon>
        <taxon>Sphingobacteriales</taxon>
        <taxon>Sphingobacteriaceae</taxon>
        <taxon>Pedobacter</taxon>
    </lineage>
</organism>
<feature type="transmembrane region" description="Helical" evidence="1">
    <location>
        <begin position="200"/>
        <end position="220"/>
    </location>
</feature>
<dbReference type="PANTHER" id="PTHR23028:SF53">
    <property type="entry name" value="ACYL_TRANSF_3 DOMAIN-CONTAINING PROTEIN"/>
    <property type="match status" value="1"/>
</dbReference>
<keyword evidence="1" id="KW-0472">Membrane</keyword>